<dbReference type="RefSeq" id="WP_342453787.1">
    <property type="nucleotide sequence ID" value="NZ_JAGGKT010000002.1"/>
</dbReference>
<dbReference type="InterPro" id="IPR025100">
    <property type="entry name" value="DUF4025"/>
</dbReference>
<evidence type="ECO:0008006" key="3">
    <source>
        <dbReference type="Google" id="ProtNLM"/>
    </source>
</evidence>
<organism evidence="1 2">
    <name type="scientific">Ammoniphilus resinae</name>
    <dbReference type="NCBI Taxonomy" id="861532"/>
    <lineage>
        <taxon>Bacteria</taxon>
        <taxon>Bacillati</taxon>
        <taxon>Bacillota</taxon>
        <taxon>Bacilli</taxon>
        <taxon>Bacillales</taxon>
        <taxon>Paenibacillaceae</taxon>
        <taxon>Aneurinibacillus group</taxon>
        <taxon>Ammoniphilus</taxon>
    </lineage>
</organism>
<comment type="caution">
    <text evidence="1">The sequence shown here is derived from an EMBL/GenBank/DDBJ whole genome shotgun (WGS) entry which is preliminary data.</text>
</comment>
<name>A0ABS4GLV2_9BACL</name>
<dbReference type="Pfam" id="PF13217">
    <property type="entry name" value="DUF4025"/>
    <property type="match status" value="1"/>
</dbReference>
<proteinExistence type="predicted"/>
<keyword evidence="2" id="KW-1185">Reference proteome</keyword>
<sequence>MENKKIATNDKLAAKNYEVTDYQSGSELENGLAVTHEQVSDVYMEGTVDATIENYQGTGEDVKIPEEGFEQG</sequence>
<accession>A0ABS4GLV2</accession>
<protein>
    <recommendedName>
        <fullName evidence="3">DUF4025 domain-containing protein</fullName>
    </recommendedName>
</protein>
<dbReference type="EMBL" id="JAGGKT010000002">
    <property type="protein sequence ID" value="MBP1931234.1"/>
    <property type="molecule type" value="Genomic_DNA"/>
</dbReference>
<evidence type="ECO:0000313" key="1">
    <source>
        <dbReference type="EMBL" id="MBP1931234.1"/>
    </source>
</evidence>
<gene>
    <name evidence="1" type="ORF">J2Z37_001231</name>
</gene>
<reference evidence="1 2" key="1">
    <citation type="submission" date="2021-03" db="EMBL/GenBank/DDBJ databases">
        <title>Genomic Encyclopedia of Type Strains, Phase IV (KMG-IV): sequencing the most valuable type-strain genomes for metagenomic binning, comparative biology and taxonomic classification.</title>
        <authorList>
            <person name="Goeker M."/>
        </authorList>
    </citation>
    <scope>NUCLEOTIDE SEQUENCE [LARGE SCALE GENOMIC DNA]</scope>
    <source>
        <strain evidence="1 2">DSM 24738</strain>
    </source>
</reference>
<evidence type="ECO:0000313" key="2">
    <source>
        <dbReference type="Proteomes" id="UP001519343"/>
    </source>
</evidence>
<dbReference type="Proteomes" id="UP001519343">
    <property type="component" value="Unassembled WGS sequence"/>
</dbReference>